<sequence length="475" mass="51624">MKARLLARLAILTIAALPSAYAQTLVQGRDAAAQGSPDYDLLLKGGHVIDAKNSIDTVMDLAIKDGKVAAVGKDIPADTAVKAVTVTGMYVVPGLIDIHTHVYAGTGERHSYAGDLSVYPDGFTLRNGVTTIVDAGSSGWRNFPDFKDRIIDRSETRVLAMLNIVGSGMRGGKYENNLEDMQAEPTAAMALKYPGVIVGVKSAHFMGPEWTPYEQAVKAGTIAHIPVMIDFGGRRIERPLYQLLETVLRPGDIYTHALSGERGEQDFKTGGPGRGMREGRARGIYFDVGHGQASFAWFTAIPLYKAGFAPDSISTDLHIDSMNAGMKDLLNVGDKFLAMGMPLQEVVRDMTWNPAREILQTQLGNLSVGAIADVAVLSVQHGDFGFDDAYSTVVRSNQKMLCELTVKDGKVVYDLNAITGEPWDVPPGRADRLAKRWTKLRERGFGDSHWKPLPGQPLVKDWTPYPWTGADAPKP</sequence>
<dbReference type="InterPro" id="IPR032466">
    <property type="entry name" value="Metal_Hydrolase"/>
</dbReference>
<dbReference type="InterPro" id="IPR006680">
    <property type="entry name" value="Amidohydro-rel"/>
</dbReference>
<organism evidence="3 4">
    <name type="scientific">Granulicella sibirica</name>
    <dbReference type="NCBI Taxonomy" id="2479048"/>
    <lineage>
        <taxon>Bacteria</taxon>
        <taxon>Pseudomonadati</taxon>
        <taxon>Acidobacteriota</taxon>
        <taxon>Terriglobia</taxon>
        <taxon>Terriglobales</taxon>
        <taxon>Acidobacteriaceae</taxon>
        <taxon>Granulicella</taxon>
    </lineage>
</organism>
<dbReference type="InterPro" id="IPR020043">
    <property type="entry name" value="Deacetylase_Atu3266-like"/>
</dbReference>
<dbReference type="Gene3D" id="2.30.40.10">
    <property type="entry name" value="Urease, subunit C, domain 1"/>
    <property type="match status" value="1"/>
</dbReference>
<dbReference type="PANTHER" id="PTHR42717">
    <property type="entry name" value="DIHYDROOROTASE-RELATED"/>
    <property type="match status" value="1"/>
</dbReference>
<feature type="chain" id="PRO_5020582021" evidence="1">
    <location>
        <begin position="23"/>
        <end position="475"/>
    </location>
</feature>
<dbReference type="Pfam" id="PF01979">
    <property type="entry name" value="Amidohydro_1"/>
    <property type="match status" value="1"/>
</dbReference>
<feature type="domain" description="Amidohydrolase-related" evidence="2">
    <location>
        <begin position="302"/>
        <end position="412"/>
    </location>
</feature>
<proteinExistence type="predicted"/>
<dbReference type="Proteomes" id="UP000289437">
    <property type="component" value="Unassembled WGS sequence"/>
</dbReference>
<reference evidence="3 4" key="1">
    <citation type="submission" date="2018-11" db="EMBL/GenBank/DDBJ databases">
        <authorList>
            <person name="Mardanov A.V."/>
            <person name="Ravin N.V."/>
            <person name="Dedysh S.N."/>
        </authorList>
    </citation>
    <scope>NUCLEOTIDE SEQUENCE [LARGE SCALE GENOMIC DNA]</scope>
    <source>
        <strain evidence="3 4">AF10</strain>
    </source>
</reference>
<gene>
    <name evidence="3" type="ORF">GRAN_0625</name>
</gene>
<keyword evidence="1" id="KW-0732">Signal</keyword>
<protein>
    <submittedName>
        <fullName evidence="3">Dihydroorotase</fullName>
    </submittedName>
</protein>
<dbReference type="AlphaFoldDB" id="A0A4Q0T129"/>
<evidence type="ECO:0000313" key="3">
    <source>
        <dbReference type="EMBL" id="RXH57315.1"/>
    </source>
</evidence>
<dbReference type="RefSeq" id="WP_128911502.1">
    <property type="nucleotide sequence ID" value="NZ_RDSM01000001.1"/>
</dbReference>
<evidence type="ECO:0000259" key="2">
    <source>
        <dbReference type="Pfam" id="PF01979"/>
    </source>
</evidence>
<comment type="caution">
    <text evidence="3">The sequence shown here is derived from an EMBL/GenBank/DDBJ whole genome shotgun (WGS) entry which is preliminary data.</text>
</comment>
<dbReference type="GO" id="GO:0019213">
    <property type="term" value="F:deacetylase activity"/>
    <property type="evidence" value="ECO:0007669"/>
    <property type="project" value="InterPro"/>
</dbReference>
<dbReference type="InterPro" id="IPR011059">
    <property type="entry name" value="Metal-dep_hydrolase_composite"/>
</dbReference>
<feature type="signal peptide" evidence="1">
    <location>
        <begin position="1"/>
        <end position="22"/>
    </location>
</feature>
<evidence type="ECO:0000313" key="4">
    <source>
        <dbReference type="Proteomes" id="UP000289437"/>
    </source>
</evidence>
<dbReference type="Gene3D" id="3.20.20.140">
    <property type="entry name" value="Metal-dependent hydrolases"/>
    <property type="match status" value="1"/>
</dbReference>
<dbReference type="GO" id="GO:0016810">
    <property type="term" value="F:hydrolase activity, acting on carbon-nitrogen (but not peptide) bonds"/>
    <property type="evidence" value="ECO:0007669"/>
    <property type="project" value="InterPro"/>
</dbReference>
<reference evidence="4" key="2">
    <citation type="submission" date="2019-02" db="EMBL/GenBank/DDBJ databases">
        <title>Granulicella sibirica sp. nov., a psychrotolerant acidobacterium isolated from an organic soil layer in forested tundra, West Siberia.</title>
        <authorList>
            <person name="Oshkin I.Y."/>
            <person name="Kulichevskaya I.S."/>
            <person name="Rijpstra W.I.C."/>
            <person name="Sinninghe Damste J.S."/>
            <person name="Rakitin A.L."/>
            <person name="Ravin N.V."/>
            <person name="Dedysh S.N."/>
        </authorList>
    </citation>
    <scope>NUCLEOTIDE SEQUENCE [LARGE SCALE GENOMIC DNA]</scope>
    <source>
        <strain evidence="4">AF10</strain>
    </source>
</reference>
<keyword evidence="4" id="KW-1185">Reference proteome</keyword>
<name>A0A4Q0T129_9BACT</name>
<accession>A0A4Q0T129</accession>
<dbReference type="SUPFAM" id="SSF51338">
    <property type="entry name" value="Composite domain of metallo-dependent hydrolases"/>
    <property type="match status" value="1"/>
</dbReference>
<evidence type="ECO:0000256" key="1">
    <source>
        <dbReference type="SAM" id="SignalP"/>
    </source>
</evidence>
<dbReference type="SUPFAM" id="SSF51556">
    <property type="entry name" value="Metallo-dependent hydrolases"/>
    <property type="match status" value="1"/>
</dbReference>
<dbReference type="NCBIfam" id="NF006689">
    <property type="entry name" value="PRK09237.1"/>
    <property type="match status" value="1"/>
</dbReference>
<dbReference type="PANTHER" id="PTHR42717:SF1">
    <property type="entry name" value="IMIDAZOLONEPROPIONASE AND RELATED AMIDOHYDROLASES"/>
    <property type="match status" value="1"/>
</dbReference>
<dbReference type="EMBL" id="RDSM01000001">
    <property type="protein sequence ID" value="RXH57315.1"/>
    <property type="molecule type" value="Genomic_DNA"/>
</dbReference>
<dbReference type="OrthoDB" id="9802793at2"/>